<gene>
    <name evidence="4" type="ORF">LCGC14_1719490</name>
</gene>
<dbReference type="Pfam" id="PF07221">
    <property type="entry name" value="GlcNAc_2-epim"/>
    <property type="match status" value="1"/>
</dbReference>
<dbReference type="InterPro" id="IPR024705">
    <property type="entry name" value="Ssp411"/>
</dbReference>
<dbReference type="SUPFAM" id="SSF52833">
    <property type="entry name" value="Thioredoxin-like"/>
    <property type="match status" value="1"/>
</dbReference>
<dbReference type="GO" id="GO:0016853">
    <property type="term" value="F:isomerase activity"/>
    <property type="evidence" value="ECO:0007669"/>
    <property type="project" value="UniProtKB-KW"/>
</dbReference>
<evidence type="ECO:0000256" key="2">
    <source>
        <dbReference type="ARBA" id="ARBA00023235"/>
    </source>
</evidence>
<evidence type="ECO:0000256" key="1">
    <source>
        <dbReference type="ARBA" id="ARBA00008558"/>
    </source>
</evidence>
<dbReference type="InterPro" id="IPR008928">
    <property type="entry name" value="6-hairpin_glycosidase_sf"/>
</dbReference>
<dbReference type="SUPFAM" id="SSF48208">
    <property type="entry name" value="Six-hairpin glycosidases"/>
    <property type="match status" value="1"/>
</dbReference>
<dbReference type="InterPro" id="IPR012341">
    <property type="entry name" value="6hp_glycosidase-like_sf"/>
</dbReference>
<dbReference type="Pfam" id="PF03190">
    <property type="entry name" value="Thioredox_DsbH"/>
    <property type="match status" value="1"/>
</dbReference>
<evidence type="ECO:0000259" key="3">
    <source>
        <dbReference type="Pfam" id="PF03190"/>
    </source>
</evidence>
<dbReference type="AlphaFoldDB" id="A0A0F9HCN1"/>
<reference evidence="4" key="1">
    <citation type="journal article" date="2015" name="Nature">
        <title>Complex archaea that bridge the gap between prokaryotes and eukaryotes.</title>
        <authorList>
            <person name="Spang A."/>
            <person name="Saw J.H."/>
            <person name="Jorgensen S.L."/>
            <person name="Zaremba-Niedzwiedzka K."/>
            <person name="Martijn J."/>
            <person name="Lind A.E."/>
            <person name="van Eijk R."/>
            <person name="Schleper C."/>
            <person name="Guy L."/>
            <person name="Ettema T.J."/>
        </authorList>
    </citation>
    <scope>NUCLEOTIDE SEQUENCE</scope>
</reference>
<organism evidence="4">
    <name type="scientific">marine sediment metagenome</name>
    <dbReference type="NCBI Taxonomy" id="412755"/>
    <lineage>
        <taxon>unclassified sequences</taxon>
        <taxon>metagenomes</taxon>
        <taxon>ecological metagenomes</taxon>
    </lineage>
</organism>
<dbReference type="InterPro" id="IPR010819">
    <property type="entry name" value="AGE/CE"/>
</dbReference>
<comment type="caution">
    <text evidence="4">The sequence shown here is derived from an EMBL/GenBank/DDBJ whole genome shotgun (WGS) entry which is preliminary data.</text>
</comment>
<accession>A0A0F9HCN1</accession>
<dbReference type="Gene3D" id="3.40.30.10">
    <property type="entry name" value="Glutaredoxin"/>
    <property type="match status" value="1"/>
</dbReference>
<sequence length="396" mass="45281">MTKAQTKFHFSPRQNRAHEINWREWSPEAFQEAKAQDKPILLSLSAVWCHWCHVMDETSYSDPGVISYINEHYVPIRVDNDQRPDINARYNMGGWPTTAFLTPEGELMTGGTYIPPESMLEHLPKIAVQYKSSREEIARKMGEIRQQRAATASPKAEADLSPDIFDNVVRAVTQSYDPVYGGFGEAPKFPHTDSIDLLLYAHRRNRDPDLLHMARKTLEFMSAGGVFDKEWGGFFRYATNRDWSEPHYEKMLEDNAGLLHNLLTLYRITGDEAHAASATGVIDYLEAKLRDPEHGFFYGSQDADEEFYKLSAAEREKLPEPYIDHTFYTSWNALAASAYLEASWTLDRPKLREAALQALDFAWENCRRTGDGQTAMYRYYDGSPHVPGLLGDQAYT</sequence>
<dbReference type="InterPro" id="IPR004879">
    <property type="entry name" value="Ssp411-like_TRX"/>
</dbReference>
<dbReference type="PANTHER" id="PTHR42899:SF1">
    <property type="entry name" value="SPERMATOGENESIS-ASSOCIATED PROTEIN 20"/>
    <property type="match status" value="1"/>
</dbReference>
<feature type="domain" description="Spermatogenesis-associated protein 20-like TRX" evidence="3">
    <location>
        <begin position="13"/>
        <end position="146"/>
    </location>
</feature>
<dbReference type="InterPro" id="IPR036249">
    <property type="entry name" value="Thioredoxin-like_sf"/>
</dbReference>
<dbReference type="PANTHER" id="PTHR42899">
    <property type="entry name" value="SPERMATOGENESIS-ASSOCIATED PROTEIN 20"/>
    <property type="match status" value="1"/>
</dbReference>
<dbReference type="Gene3D" id="1.50.10.10">
    <property type="match status" value="1"/>
</dbReference>
<comment type="similarity">
    <text evidence="1">Belongs to the N-acylglucosamine 2-epimerase family.</text>
</comment>
<protein>
    <recommendedName>
        <fullName evidence="3">Spermatogenesis-associated protein 20-like TRX domain-containing protein</fullName>
    </recommendedName>
</protein>
<feature type="non-terminal residue" evidence="4">
    <location>
        <position position="396"/>
    </location>
</feature>
<dbReference type="GO" id="GO:0005975">
    <property type="term" value="P:carbohydrate metabolic process"/>
    <property type="evidence" value="ECO:0007669"/>
    <property type="project" value="InterPro"/>
</dbReference>
<proteinExistence type="inferred from homology"/>
<keyword evidence="2" id="KW-0413">Isomerase</keyword>
<evidence type="ECO:0000313" key="4">
    <source>
        <dbReference type="EMBL" id="KKM12972.1"/>
    </source>
</evidence>
<name>A0A0F9HCN1_9ZZZZ</name>
<dbReference type="EMBL" id="LAZR01015451">
    <property type="protein sequence ID" value="KKM12972.1"/>
    <property type="molecule type" value="Genomic_DNA"/>
</dbReference>